<organism evidence="2 3">
    <name type="scientific">Companilactobacillus nodensis DSM 19682 = JCM 14932 = NBRC 107160</name>
    <dbReference type="NCBI Taxonomy" id="1423775"/>
    <lineage>
        <taxon>Bacteria</taxon>
        <taxon>Bacillati</taxon>
        <taxon>Bacillota</taxon>
        <taxon>Bacilli</taxon>
        <taxon>Lactobacillales</taxon>
        <taxon>Lactobacillaceae</taxon>
        <taxon>Companilactobacillus</taxon>
    </lineage>
</organism>
<dbReference type="Gene3D" id="3.40.50.150">
    <property type="entry name" value="Vaccinia Virus protein VP39"/>
    <property type="match status" value="1"/>
</dbReference>
<dbReference type="eggNOG" id="COG2226">
    <property type="taxonomic scope" value="Bacteria"/>
</dbReference>
<reference evidence="2 3" key="1">
    <citation type="journal article" date="2015" name="Genome Announc.">
        <title>Expanding the biotechnology potential of lactobacilli through comparative genomics of 213 strains and associated genera.</title>
        <authorList>
            <person name="Sun Z."/>
            <person name="Harris H.M."/>
            <person name="McCann A."/>
            <person name="Guo C."/>
            <person name="Argimon S."/>
            <person name="Zhang W."/>
            <person name="Yang X."/>
            <person name="Jeffery I.B."/>
            <person name="Cooney J.C."/>
            <person name="Kagawa T.F."/>
            <person name="Liu W."/>
            <person name="Song Y."/>
            <person name="Salvetti E."/>
            <person name="Wrobel A."/>
            <person name="Rasinkangas P."/>
            <person name="Parkhill J."/>
            <person name="Rea M.C."/>
            <person name="O'Sullivan O."/>
            <person name="Ritari J."/>
            <person name="Douillard F.P."/>
            <person name="Paul Ross R."/>
            <person name="Yang R."/>
            <person name="Briner A.E."/>
            <person name="Felis G.E."/>
            <person name="de Vos W.M."/>
            <person name="Barrangou R."/>
            <person name="Klaenhammer T.R."/>
            <person name="Caufield P.W."/>
            <person name="Cui Y."/>
            <person name="Zhang H."/>
            <person name="O'Toole P.W."/>
        </authorList>
    </citation>
    <scope>NUCLEOTIDE SEQUENCE [LARGE SCALE GENOMIC DNA]</scope>
    <source>
        <strain evidence="2 3">DSM 19682</strain>
    </source>
</reference>
<name>A0A0R1KDE6_9LACO</name>
<dbReference type="Pfam" id="PF08241">
    <property type="entry name" value="Methyltransf_11"/>
    <property type="match status" value="1"/>
</dbReference>
<accession>A0A0R1KDE6</accession>
<evidence type="ECO:0000259" key="1">
    <source>
        <dbReference type="Pfam" id="PF08241"/>
    </source>
</evidence>
<dbReference type="InterPro" id="IPR029063">
    <property type="entry name" value="SAM-dependent_MTases_sf"/>
</dbReference>
<evidence type="ECO:0000313" key="3">
    <source>
        <dbReference type="Proteomes" id="UP000051248"/>
    </source>
</evidence>
<dbReference type="PANTHER" id="PTHR43861:SF1">
    <property type="entry name" value="TRANS-ACONITATE 2-METHYLTRANSFERASE"/>
    <property type="match status" value="1"/>
</dbReference>
<dbReference type="SUPFAM" id="SSF53335">
    <property type="entry name" value="S-adenosyl-L-methionine-dependent methyltransferases"/>
    <property type="match status" value="1"/>
</dbReference>
<comment type="caution">
    <text evidence="2">The sequence shown here is derived from an EMBL/GenBank/DDBJ whole genome shotgun (WGS) entry which is preliminary data.</text>
</comment>
<feature type="domain" description="Methyltransferase type 11" evidence="1">
    <location>
        <begin position="50"/>
        <end position="144"/>
    </location>
</feature>
<dbReference type="CDD" id="cd02440">
    <property type="entry name" value="AdoMet_MTases"/>
    <property type="match status" value="1"/>
</dbReference>
<protein>
    <recommendedName>
        <fullName evidence="1">Methyltransferase type 11 domain-containing protein</fullName>
    </recommendedName>
</protein>
<dbReference type="EMBL" id="AZDZ01000001">
    <property type="protein sequence ID" value="KRK81304.1"/>
    <property type="molecule type" value="Genomic_DNA"/>
</dbReference>
<dbReference type="STRING" id="1423775.FD03_GL000897"/>
<gene>
    <name evidence="2" type="ORF">FD03_GL000897</name>
</gene>
<proteinExistence type="predicted"/>
<evidence type="ECO:0000313" key="2">
    <source>
        <dbReference type="EMBL" id="KRK81304.1"/>
    </source>
</evidence>
<dbReference type="AlphaFoldDB" id="A0A0R1KDE6"/>
<dbReference type="PANTHER" id="PTHR43861">
    <property type="entry name" value="TRANS-ACONITATE 2-METHYLTRANSFERASE-RELATED"/>
    <property type="match status" value="1"/>
</dbReference>
<dbReference type="GO" id="GO:0008757">
    <property type="term" value="F:S-adenosylmethionine-dependent methyltransferase activity"/>
    <property type="evidence" value="ECO:0007669"/>
    <property type="project" value="InterPro"/>
</dbReference>
<dbReference type="PATRIC" id="fig|1423775.4.peg.923"/>
<dbReference type="Proteomes" id="UP000051248">
    <property type="component" value="Unassembled WGS sequence"/>
</dbReference>
<sequence>MEIKMKNIYDNEEFFEKYSQMNRSKNGLSGAGEWSTLKPILPDFEGKVVLDLGCGYGWHDRYAIEQGADTVVGVDMSEKMLEVARAKTETDKIVYVHDDISKINFADNKFDIVISFLALHYVESFEEVVQKISKYLKPNGILVFSVEHPIFTAQGSEEWDYDADGQIKDFPVDNYFYEGKRETDFLGETVVKYHKTLTTYLDGLLTNDFQISRVVEPMPPKGMMNIPGMKDEMRRPMMLIVSAVNKKVL</sequence>
<keyword evidence="3" id="KW-1185">Reference proteome</keyword>
<dbReference type="InterPro" id="IPR013216">
    <property type="entry name" value="Methyltransf_11"/>
</dbReference>